<proteinExistence type="predicted"/>
<dbReference type="SUPFAM" id="SSF49764">
    <property type="entry name" value="HSP20-like chaperones"/>
    <property type="match status" value="1"/>
</dbReference>
<dbReference type="GO" id="GO:0051082">
    <property type="term" value="F:unfolded protein binding"/>
    <property type="evidence" value="ECO:0007669"/>
    <property type="project" value="TreeGrafter"/>
</dbReference>
<evidence type="ECO:0000256" key="4">
    <source>
        <dbReference type="SAM" id="MobiDB-lite"/>
    </source>
</evidence>
<sequence length="282" mass="30649">MPGVVEEISSSAAAEHYLEKAWQELGEDAEVFLQQAFNLVSLKSAYLHEAGVQDAVSGMMQAARRRYHSTDLDSAAEEKALPAAGNVPEQDAASTKEASPEGPAAAETSQGLKPNSGNGADMETYSWTQTLAEVLVSIPIPRGTKGRDCAVSIQPSSVSIGLKGQLPVIAGELYASVKLDDCLWSIVDGKLLEVTLQKVDRMQWWRAVVKGQPEIDTQKVEPENSQLGDLDSETRATVEKMMYDQRQKALGLPTSDEQKKEDILKQFMAAHPEMDFSNAKIA</sequence>
<evidence type="ECO:0000259" key="5">
    <source>
        <dbReference type="PROSITE" id="PS51203"/>
    </source>
</evidence>
<protein>
    <recommendedName>
        <fullName evidence="5">CS domain-containing protein</fullName>
    </recommendedName>
</protein>
<comment type="subcellular location">
    <subcellularLocation>
        <location evidence="1">Cytoplasm</location>
    </subcellularLocation>
</comment>
<dbReference type="CDD" id="cd06467">
    <property type="entry name" value="p23_NUDC_like"/>
    <property type="match status" value="1"/>
</dbReference>
<reference evidence="6" key="1">
    <citation type="submission" date="2015-08" db="EMBL/GenBank/DDBJ databases">
        <authorList>
            <person name="Babu N.S."/>
            <person name="Beckwith C.J."/>
            <person name="Beseler K.G."/>
            <person name="Brison A."/>
            <person name="Carone J.V."/>
            <person name="Caskin T.P."/>
            <person name="Diamond M."/>
            <person name="Durham M.E."/>
            <person name="Foxe J.M."/>
            <person name="Go M."/>
            <person name="Henderson B.A."/>
            <person name="Jones I.B."/>
            <person name="McGettigan J.A."/>
            <person name="Micheletti S.J."/>
            <person name="Nasrallah M.E."/>
            <person name="Ortiz D."/>
            <person name="Piller C.R."/>
            <person name="Privatt S.R."/>
            <person name="Schneider S.L."/>
            <person name="Sharp S."/>
            <person name="Smith T.C."/>
            <person name="Stanton J.D."/>
            <person name="Ullery H.E."/>
            <person name="Wilson R.J."/>
            <person name="Serrano M.G."/>
            <person name="Buck G."/>
            <person name="Lee V."/>
            <person name="Wang Y."/>
            <person name="Carvalho R."/>
            <person name="Voegtly L."/>
            <person name="Shi R."/>
            <person name="Duckworth R."/>
            <person name="Johnson A."/>
            <person name="Loviza R."/>
            <person name="Walstead R."/>
            <person name="Shah Z."/>
            <person name="Kiflezghi M."/>
            <person name="Wade K."/>
            <person name="Ball S.L."/>
            <person name="Bradley K.W."/>
            <person name="Asai D.J."/>
            <person name="Bowman C.A."/>
            <person name="Russell D.A."/>
            <person name="Pope W.H."/>
            <person name="Jacobs-Sera D."/>
            <person name="Hendrix R.W."/>
            <person name="Hatfull G.F."/>
        </authorList>
    </citation>
    <scope>NUCLEOTIDE SEQUENCE</scope>
</reference>
<organism evidence="6">
    <name type="scientific">Auxenochlorella protothecoides</name>
    <name type="common">Green microalga</name>
    <name type="synonym">Chlorella protothecoides</name>
    <dbReference type="NCBI Taxonomy" id="3075"/>
    <lineage>
        <taxon>Eukaryota</taxon>
        <taxon>Viridiplantae</taxon>
        <taxon>Chlorophyta</taxon>
        <taxon>core chlorophytes</taxon>
        <taxon>Trebouxiophyceae</taxon>
        <taxon>Chlorellales</taxon>
        <taxon>Chlorellaceae</taxon>
        <taxon>Auxenochlorella</taxon>
    </lineage>
</organism>
<evidence type="ECO:0000256" key="2">
    <source>
        <dbReference type="ARBA" id="ARBA00022490"/>
    </source>
</evidence>
<accession>A0A1D1ZPQ5</accession>
<name>A0A1D1ZPQ5_AUXPR</name>
<dbReference type="InterPro" id="IPR008978">
    <property type="entry name" value="HSP20-like_chaperone"/>
</dbReference>
<evidence type="ECO:0000313" key="6">
    <source>
        <dbReference type="EMBL" id="JAT68966.1"/>
    </source>
</evidence>
<dbReference type="InterPro" id="IPR037898">
    <property type="entry name" value="NudC_fam"/>
</dbReference>
<dbReference type="Gene3D" id="2.60.40.790">
    <property type="match status" value="1"/>
</dbReference>
<dbReference type="InterPro" id="IPR007052">
    <property type="entry name" value="CS_dom"/>
</dbReference>
<feature type="domain" description="CS" evidence="5">
    <location>
        <begin position="120"/>
        <end position="209"/>
    </location>
</feature>
<comment type="function">
    <text evidence="3">Small heat shock protein required for the establishment of auxin gradients and for patterning of the apical domain of the embryo. Involved in the specification of the cotyledon primordia. Also required for normal inflorescence and floral meristem function, normal developmental patterning and thermotolerance. Acts as a molecular chaperone.</text>
</comment>
<dbReference type="Pfam" id="PF04969">
    <property type="entry name" value="CS"/>
    <property type="match status" value="1"/>
</dbReference>
<keyword evidence="2" id="KW-0963">Cytoplasm</keyword>
<dbReference type="FunFam" id="2.60.40.790:FF:000001">
    <property type="entry name" value="Nuclear migration protein nudC"/>
    <property type="match status" value="1"/>
</dbReference>
<dbReference type="EMBL" id="GDKF01009656">
    <property type="protein sequence ID" value="JAT68966.1"/>
    <property type="molecule type" value="Transcribed_RNA"/>
</dbReference>
<feature type="region of interest" description="Disordered" evidence="4">
    <location>
        <begin position="81"/>
        <end position="122"/>
    </location>
</feature>
<evidence type="ECO:0000256" key="3">
    <source>
        <dbReference type="ARBA" id="ARBA00053226"/>
    </source>
</evidence>
<dbReference type="PANTHER" id="PTHR12356">
    <property type="entry name" value="NUCLEAR MOVEMENT PROTEIN NUDC"/>
    <property type="match status" value="1"/>
</dbReference>
<evidence type="ECO:0000256" key="1">
    <source>
        <dbReference type="ARBA" id="ARBA00004496"/>
    </source>
</evidence>
<dbReference type="GO" id="GO:0005737">
    <property type="term" value="C:cytoplasm"/>
    <property type="evidence" value="ECO:0007669"/>
    <property type="project" value="UniProtKB-SubCell"/>
</dbReference>
<dbReference type="AlphaFoldDB" id="A0A1D1ZPQ5"/>
<feature type="compositionally biased region" description="Polar residues" evidence="4">
    <location>
        <begin position="107"/>
        <end position="118"/>
    </location>
</feature>
<gene>
    <name evidence="6" type="ORF">g.22561</name>
</gene>
<dbReference type="GO" id="GO:0006457">
    <property type="term" value="P:protein folding"/>
    <property type="evidence" value="ECO:0007669"/>
    <property type="project" value="TreeGrafter"/>
</dbReference>
<dbReference type="PROSITE" id="PS51203">
    <property type="entry name" value="CS"/>
    <property type="match status" value="1"/>
</dbReference>
<dbReference type="PANTHER" id="PTHR12356:SF3">
    <property type="entry name" value="NUCLEAR MIGRATION PROTEIN NUDC"/>
    <property type="match status" value="1"/>
</dbReference>